<feature type="non-terminal residue" evidence="2">
    <location>
        <position position="1"/>
    </location>
</feature>
<keyword evidence="1" id="KW-0472">Membrane</keyword>
<proteinExistence type="predicted"/>
<feature type="transmembrane region" description="Helical" evidence="1">
    <location>
        <begin position="42"/>
        <end position="66"/>
    </location>
</feature>
<keyword evidence="1" id="KW-1133">Transmembrane helix</keyword>
<gene>
    <name evidence="2" type="ORF">BDDG_12197</name>
</gene>
<name>A0A0J9ENF9_AJEDA</name>
<keyword evidence="1" id="KW-0812">Transmembrane</keyword>
<feature type="non-terminal residue" evidence="2">
    <location>
        <position position="160"/>
    </location>
</feature>
<evidence type="ECO:0000313" key="2">
    <source>
        <dbReference type="EMBL" id="KMW67576.1"/>
    </source>
</evidence>
<accession>A0A0J9ENF9</accession>
<evidence type="ECO:0000256" key="1">
    <source>
        <dbReference type="SAM" id="Phobius"/>
    </source>
</evidence>
<feature type="transmembrane region" description="Helical" evidence="1">
    <location>
        <begin position="86"/>
        <end position="107"/>
    </location>
</feature>
<dbReference type="EMBL" id="GG749427">
    <property type="protein sequence ID" value="KMW67576.1"/>
    <property type="molecule type" value="Genomic_DNA"/>
</dbReference>
<sequence length="160" mass="17846">ADMFVFIYIELSHVNRSASANDSESDMKSLIKNLKNVIMKKLLVLYITESSVSLSASSVTSFSAALSQSSTLVSVSDFSSAIPVPVTLTSATSGFIISAFITSSPCFKKILYRLNELSLSRIISLLNSIKDIHVFRNENADVVLFYIYRCETYTSYLRYY</sequence>
<dbReference type="Proteomes" id="UP000007802">
    <property type="component" value="Unassembled WGS sequence"/>
</dbReference>
<dbReference type="AlphaFoldDB" id="A0A0J9ENF9"/>
<reference evidence="2" key="1">
    <citation type="submission" date="2010-03" db="EMBL/GenBank/DDBJ databases">
        <title>Annotation of Blastomyces dermatitidis strain ATCC 18188.</title>
        <authorList>
            <consortium name="The Broad Institute Genome Sequencing Platform"/>
            <consortium name="Broad Institute Genome Sequencing Center for Infectious Disease."/>
            <person name="Cuomo C."/>
            <person name="Klein B."/>
            <person name="Sullivan T."/>
            <person name="Heitman J."/>
            <person name="Young S."/>
            <person name="Zeng Q."/>
            <person name="Gargeya S."/>
            <person name="Alvarado L."/>
            <person name="Berlin A.M."/>
            <person name="Chapman S.B."/>
            <person name="Chen Z."/>
            <person name="Freedman E."/>
            <person name="Gellesch M."/>
            <person name="Goldberg J."/>
            <person name="Griggs A."/>
            <person name="Gujja S."/>
            <person name="Heilman E."/>
            <person name="Heiman D."/>
            <person name="Howarth C."/>
            <person name="Mehta T."/>
            <person name="Neiman D."/>
            <person name="Pearson M."/>
            <person name="Roberts A."/>
            <person name="Saif S."/>
            <person name="Shea T."/>
            <person name="Shenoy N."/>
            <person name="Sisk P."/>
            <person name="Stolte C."/>
            <person name="Sykes S."/>
            <person name="White J."/>
            <person name="Yandava C."/>
            <person name="Haas B."/>
            <person name="Nusbaum C."/>
            <person name="Birren B."/>
        </authorList>
    </citation>
    <scope>NUCLEOTIDE SEQUENCE</scope>
    <source>
        <strain evidence="2">ATCC 18188</strain>
    </source>
</reference>
<organism evidence="2">
    <name type="scientific">Ajellomyces dermatitidis (strain ATCC 18188 / CBS 674.68)</name>
    <name type="common">Blastomyces dermatitidis</name>
    <dbReference type="NCBI Taxonomy" id="653446"/>
    <lineage>
        <taxon>Eukaryota</taxon>
        <taxon>Fungi</taxon>
        <taxon>Dikarya</taxon>
        <taxon>Ascomycota</taxon>
        <taxon>Pezizomycotina</taxon>
        <taxon>Eurotiomycetes</taxon>
        <taxon>Eurotiomycetidae</taxon>
        <taxon>Onygenales</taxon>
        <taxon>Ajellomycetaceae</taxon>
        <taxon>Blastomyces</taxon>
    </lineage>
</organism>
<protein>
    <submittedName>
        <fullName evidence="2">Uncharacterized protein</fullName>
    </submittedName>
</protein>